<dbReference type="NCBIfam" id="TIGR04183">
    <property type="entry name" value="Por_Secre_tail"/>
    <property type="match status" value="1"/>
</dbReference>
<gene>
    <name evidence="3" type="ORF">GCM10023183_07470</name>
</gene>
<protein>
    <recommendedName>
        <fullName evidence="2">Secretion system C-terminal sorting domain-containing protein</fullName>
    </recommendedName>
</protein>
<dbReference type="RefSeq" id="WP_345162480.1">
    <property type="nucleotide sequence ID" value="NZ_BAABGX010000001.1"/>
</dbReference>
<organism evidence="3 4">
    <name type="scientific">Nibribacter koreensis</name>
    <dbReference type="NCBI Taxonomy" id="1084519"/>
    <lineage>
        <taxon>Bacteria</taxon>
        <taxon>Pseudomonadati</taxon>
        <taxon>Bacteroidota</taxon>
        <taxon>Cytophagia</taxon>
        <taxon>Cytophagales</taxon>
        <taxon>Hymenobacteraceae</taxon>
        <taxon>Nibribacter</taxon>
    </lineage>
</organism>
<dbReference type="Pfam" id="PF18962">
    <property type="entry name" value="Por_Secre_tail"/>
    <property type="match status" value="1"/>
</dbReference>
<dbReference type="EMBL" id="BAABGX010000001">
    <property type="protein sequence ID" value="GAA4298848.1"/>
    <property type="molecule type" value="Genomic_DNA"/>
</dbReference>
<feature type="signal peptide" evidence="1">
    <location>
        <begin position="1"/>
        <end position="27"/>
    </location>
</feature>
<sequence length="437" mass="48198">MKMNTTFTSVFLSMLAVGTLSGSQAFAQKKKKAPAKDKTSVRMYHGKNGKLVLVDTLVTVTPEELARYKHLAENARQNSQSIERILVRPSGMGTTSMDGIIQGRAMVDGEGSLRAQLLASEDSTKERTVKLKILKKEEGQYYMLDTTLVIPAGVSKMTAVRKLSPEGHSLRSLGAKPVQNSTIPGVQTFEKMRIHALASNDSTKAMTFRSISGDSAVQVVHGQIIKNGKQANKWVTTVEANGEPKKGHTFYLRRSMSGDSLLPGKVFIYTDSLVQLVRDTLMKNKSFSIVKDVAGQINVFQSINEGSAGAERRLSLALPKEKERFEIIVLRPTVKAEEPQKAKTSKSKEAKTNNDFKVSLYPNPTSGRFTVSFTIDKKSDTRLRVVDSTGRTVMEENAGMQKGLFTRDLDISKFGRGVYILQILCGKNVRSERVVVQ</sequence>
<evidence type="ECO:0000256" key="1">
    <source>
        <dbReference type="SAM" id="SignalP"/>
    </source>
</evidence>
<evidence type="ECO:0000313" key="3">
    <source>
        <dbReference type="EMBL" id="GAA4298848.1"/>
    </source>
</evidence>
<proteinExistence type="predicted"/>
<feature type="domain" description="Secretion system C-terminal sorting" evidence="2">
    <location>
        <begin position="360"/>
        <end position="436"/>
    </location>
</feature>
<feature type="chain" id="PRO_5046931439" description="Secretion system C-terminal sorting domain-containing protein" evidence="1">
    <location>
        <begin position="28"/>
        <end position="437"/>
    </location>
</feature>
<keyword evidence="4" id="KW-1185">Reference proteome</keyword>
<evidence type="ECO:0000313" key="4">
    <source>
        <dbReference type="Proteomes" id="UP001501844"/>
    </source>
</evidence>
<keyword evidence="1" id="KW-0732">Signal</keyword>
<evidence type="ECO:0000259" key="2">
    <source>
        <dbReference type="Pfam" id="PF18962"/>
    </source>
</evidence>
<dbReference type="InterPro" id="IPR026444">
    <property type="entry name" value="Secre_tail"/>
</dbReference>
<comment type="caution">
    <text evidence="3">The sequence shown here is derived from an EMBL/GenBank/DDBJ whole genome shotgun (WGS) entry which is preliminary data.</text>
</comment>
<accession>A0ABP8FAR3</accession>
<dbReference type="Proteomes" id="UP001501844">
    <property type="component" value="Unassembled WGS sequence"/>
</dbReference>
<reference evidence="4" key="1">
    <citation type="journal article" date="2019" name="Int. J. Syst. Evol. Microbiol.">
        <title>The Global Catalogue of Microorganisms (GCM) 10K type strain sequencing project: providing services to taxonomists for standard genome sequencing and annotation.</title>
        <authorList>
            <consortium name="The Broad Institute Genomics Platform"/>
            <consortium name="The Broad Institute Genome Sequencing Center for Infectious Disease"/>
            <person name="Wu L."/>
            <person name="Ma J."/>
        </authorList>
    </citation>
    <scope>NUCLEOTIDE SEQUENCE [LARGE SCALE GENOMIC DNA]</scope>
    <source>
        <strain evidence="4">JCM 17917</strain>
    </source>
</reference>
<name>A0ABP8FAR3_9BACT</name>